<reference evidence="3 4" key="1">
    <citation type="submission" date="2019-04" db="EMBL/GenBank/DDBJ databases">
        <title>Genome Announcement to Ensure Probiotic Safety of Lactobacillus rhamnosus UBLR-58.</title>
        <authorList>
            <person name="Sulthana A."/>
            <person name="Lakshmi S.G."/>
            <person name="Madempudi R.S."/>
        </authorList>
    </citation>
    <scope>NUCLEOTIDE SEQUENCE [LARGE SCALE GENOMIC DNA]</scope>
    <source>
        <strain evidence="3 4">UBLR-58</strain>
    </source>
</reference>
<dbReference type="EMBL" id="SSHM01000001">
    <property type="protein sequence ID" value="THC80457.1"/>
    <property type="molecule type" value="Genomic_DNA"/>
</dbReference>
<dbReference type="InterPro" id="IPR029064">
    <property type="entry name" value="Ribosomal_eL30-like_sf"/>
</dbReference>
<dbReference type="Gene3D" id="3.30.1330.30">
    <property type="match status" value="1"/>
</dbReference>
<name>A0A7X2J4N0_LACRH</name>
<proteinExistence type="predicted"/>
<evidence type="ECO:0000313" key="2">
    <source>
        <dbReference type="EMBL" id="NZA05166.1"/>
    </source>
</evidence>
<dbReference type="Proteomes" id="UP000307517">
    <property type="component" value="Unassembled WGS sequence"/>
</dbReference>
<reference evidence="2 5" key="2">
    <citation type="submission" date="2020-07" db="EMBL/GenBank/DDBJ databases">
        <title>Organ Donor 1.</title>
        <authorList>
            <person name="Marsh A.J."/>
            <person name="Azcarate-Peril M.A."/>
        </authorList>
    </citation>
    <scope>NUCLEOTIDE SEQUENCE [LARGE SCALE GENOMIC DNA]</scope>
    <source>
        <strain evidence="2 5">AMC0712</strain>
    </source>
</reference>
<evidence type="ECO:0000313" key="3">
    <source>
        <dbReference type="EMBL" id="THC80457.1"/>
    </source>
</evidence>
<dbReference type="RefSeq" id="WP_005689047.1">
    <property type="nucleotide sequence ID" value="NZ_CABHIZ010000014.1"/>
</dbReference>
<sequence>MAEDNMQEHLNSALYGPPQTKPDERRKYMGSLRERVALCISNQELADPKRQHQVAPFLKDFHDRNYKALLNGKLDNAITGPYMKLLTDANVPFTLVANETAQTADTAPGLLIVAATAINQANITLPPLDDTQEKPKKKWF</sequence>
<dbReference type="InterPro" id="IPR012543">
    <property type="entry name" value="DUF1694"/>
</dbReference>
<dbReference type="Proteomes" id="UP000552935">
    <property type="component" value="Unassembled WGS sequence"/>
</dbReference>
<comment type="caution">
    <text evidence="2">The sequence shown here is derived from an EMBL/GenBank/DDBJ whole genome shotgun (WGS) entry which is preliminary data.</text>
</comment>
<accession>A0A7X2J4N0</accession>
<dbReference type="Pfam" id="PF07997">
    <property type="entry name" value="DUF1694"/>
    <property type="match status" value="1"/>
</dbReference>
<evidence type="ECO:0000313" key="5">
    <source>
        <dbReference type="Proteomes" id="UP000552935"/>
    </source>
</evidence>
<gene>
    <name evidence="3" type="ORF">E6L36_08655</name>
    <name evidence="2" type="ORF">H0N82_08645</name>
</gene>
<evidence type="ECO:0000313" key="4">
    <source>
        <dbReference type="Proteomes" id="UP000307517"/>
    </source>
</evidence>
<dbReference type="AlphaFoldDB" id="A0A7X2J4N0"/>
<dbReference type="EMBL" id="JACCKI010000005">
    <property type="protein sequence ID" value="NZA05166.1"/>
    <property type="molecule type" value="Genomic_DNA"/>
</dbReference>
<dbReference type="SUPFAM" id="SSF160515">
    <property type="entry name" value="YueI-like"/>
    <property type="match status" value="1"/>
</dbReference>
<evidence type="ECO:0000256" key="1">
    <source>
        <dbReference type="SAM" id="MobiDB-lite"/>
    </source>
</evidence>
<protein>
    <submittedName>
        <fullName evidence="3">DUF1694 domain-containing protein</fullName>
    </submittedName>
    <submittedName>
        <fullName evidence="2">YueI family protein</fullName>
    </submittedName>
</protein>
<organism evidence="2 5">
    <name type="scientific">Lacticaseibacillus rhamnosus</name>
    <name type="common">Lactobacillus rhamnosus</name>
    <dbReference type="NCBI Taxonomy" id="47715"/>
    <lineage>
        <taxon>Bacteria</taxon>
        <taxon>Bacillati</taxon>
        <taxon>Bacillota</taxon>
        <taxon>Bacilli</taxon>
        <taxon>Lactobacillales</taxon>
        <taxon>Lactobacillaceae</taxon>
        <taxon>Lacticaseibacillus</taxon>
    </lineage>
</organism>
<feature type="region of interest" description="Disordered" evidence="1">
    <location>
        <begin position="1"/>
        <end position="23"/>
    </location>
</feature>